<dbReference type="RefSeq" id="WP_380217023.1">
    <property type="nucleotide sequence ID" value="NZ_JBHTBN010000002.1"/>
</dbReference>
<evidence type="ECO:0000313" key="1">
    <source>
        <dbReference type="EMBL" id="MFC7357176.1"/>
    </source>
</evidence>
<comment type="caution">
    <text evidence="1">The sequence shown here is derived from an EMBL/GenBank/DDBJ whole genome shotgun (WGS) entry which is preliminary data.</text>
</comment>
<reference evidence="2" key="1">
    <citation type="journal article" date="2019" name="Int. J. Syst. Evol. Microbiol.">
        <title>The Global Catalogue of Microorganisms (GCM) 10K type strain sequencing project: providing services to taxonomists for standard genome sequencing and annotation.</title>
        <authorList>
            <consortium name="The Broad Institute Genomics Platform"/>
            <consortium name="The Broad Institute Genome Sequencing Center for Infectious Disease"/>
            <person name="Wu L."/>
            <person name="Ma J."/>
        </authorList>
    </citation>
    <scope>NUCLEOTIDE SEQUENCE [LARGE SCALE GENOMIC DNA]</scope>
    <source>
        <strain evidence="2">CGMCC 1.16306</strain>
    </source>
</reference>
<sequence length="142" mass="15704">MSVLARDDKQYTLIYSSNTRLGKHTLSYLTPVRNNLLAINIAETKVADTVWAELAEALGKKVGDLVDKRMVKADDTSEFSTDDWLKILQNDNEVLSNPIAINGTKTMQIQNPTDVIAFFGVDSAGLEKTVHTEKPVIKPEGK</sequence>
<evidence type="ECO:0000313" key="2">
    <source>
        <dbReference type="Proteomes" id="UP001596415"/>
    </source>
</evidence>
<dbReference type="Proteomes" id="UP001596415">
    <property type="component" value="Unassembled WGS sequence"/>
</dbReference>
<dbReference type="EMBL" id="JBHTBN010000002">
    <property type="protein sequence ID" value="MFC7357176.1"/>
    <property type="molecule type" value="Genomic_DNA"/>
</dbReference>
<dbReference type="Gene3D" id="3.40.30.10">
    <property type="entry name" value="Glutaredoxin"/>
    <property type="match status" value="1"/>
</dbReference>
<keyword evidence="2" id="KW-1185">Reference proteome</keyword>
<accession>A0ABW2MU30</accession>
<protein>
    <submittedName>
        <fullName evidence="1">Arsenate reductase family protein</fullName>
    </submittedName>
</protein>
<proteinExistence type="predicted"/>
<gene>
    <name evidence="1" type="ORF">ACFQO1_05730</name>
</gene>
<organism evidence="1 2">
    <name type="scientific">Jejudonia soesokkakensis</name>
    <dbReference type="NCBI Taxonomy" id="1323432"/>
    <lineage>
        <taxon>Bacteria</taxon>
        <taxon>Pseudomonadati</taxon>
        <taxon>Bacteroidota</taxon>
        <taxon>Flavobacteriia</taxon>
        <taxon>Flavobacteriales</taxon>
        <taxon>Flavobacteriaceae</taxon>
        <taxon>Jejudonia</taxon>
    </lineage>
</organism>
<name>A0ABW2MU30_9FLAO</name>